<evidence type="ECO:0000259" key="1">
    <source>
        <dbReference type="PROSITE" id="PS51186"/>
    </source>
</evidence>
<name>A0ABU2M814_9ACTN</name>
<dbReference type="CDD" id="cd04301">
    <property type="entry name" value="NAT_SF"/>
    <property type="match status" value="1"/>
</dbReference>
<reference evidence="3" key="1">
    <citation type="submission" date="2023-07" db="EMBL/GenBank/DDBJ databases">
        <title>30 novel species of actinomycetes from the DSMZ collection.</title>
        <authorList>
            <person name="Nouioui I."/>
        </authorList>
    </citation>
    <scope>NUCLEOTIDE SEQUENCE [LARGE SCALE GENOMIC DNA]</scope>
    <source>
        <strain evidence="3">DSM 44743</strain>
    </source>
</reference>
<dbReference type="Proteomes" id="UP001183390">
    <property type="component" value="Unassembled WGS sequence"/>
</dbReference>
<dbReference type="EMBL" id="JAVREP010000004">
    <property type="protein sequence ID" value="MDT0328295.1"/>
    <property type="molecule type" value="Genomic_DNA"/>
</dbReference>
<organism evidence="2 3">
    <name type="scientific">Nocardiopsis lambiniae</name>
    <dbReference type="NCBI Taxonomy" id="3075539"/>
    <lineage>
        <taxon>Bacteria</taxon>
        <taxon>Bacillati</taxon>
        <taxon>Actinomycetota</taxon>
        <taxon>Actinomycetes</taxon>
        <taxon>Streptosporangiales</taxon>
        <taxon>Nocardiopsidaceae</taxon>
        <taxon>Nocardiopsis</taxon>
    </lineage>
</organism>
<feature type="domain" description="N-acetyltransferase" evidence="1">
    <location>
        <begin position="9"/>
        <end position="153"/>
    </location>
</feature>
<dbReference type="Pfam" id="PF00583">
    <property type="entry name" value="Acetyltransf_1"/>
    <property type="match status" value="1"/>
</dbReference>
<dbReference type="RefSeq" id="WP_311511029.1">
    <property type="nucleotide sequence ID" value="NZ_JAVREP010000004.1"/>
</dbReference>
<comment type="caution">
    <text evidence="2">The sequence shown here is derived from an EMBL/GenBank/DDBJ whole genome shotgun (WGS) entry which is preliminary data.</text>
</comment>
<dbReference type="Gene3D" id="3.40.630.30">
    <property type="match status" value="1"/>
</dbReference>
<dbReference type="InterPro" id="IPR016181">
    <property type="entry name" value="Acyl_CoA_acyltransferase"/>
</dbReference>
<accession>A0ABU2M814</accession>
<evidence type="ECO:0000313" key="3">
    <source>
        <dbReference type="Proteomes" id="UP001183390"/>
    </source>
</evidence>
<evidence type="ECO:0000313" key="2">
    <source>
        <dbReference type="EMBL" id="MDT0328295.1"/>
    </source>
</evidence>
<protein>
    <submittedName>
        <fullName evidence="2">GNAT family N-acetyltransferase</fullName>
    </submittedName>
</protein>
<sequence>MNSSSLRAVEITPENVRAAIKVRVREDQNTFVAPVVHSLAEAYASRETAWPRLILDGDRPVAFVMAAFDPDEDDPDHRCGIWRLNVAEGEQGKGYGGFAVETVLAEARRRGQKRVTVSWVPGEGSPEDFYLRLGFRKTGRVDEGEVVGEFLLD</sequence>
<dbReference type="PROSITE" id="PS51186">
    <property type="entry name" value="GNAT"/>
    <property type="match status" value="1"/>
</dbReference>
<gene>
    <name evidence="2" type="ORF">RM479_07705</name>
</gene>
<proteinExistence type="predicted"/>
<dbReference type="InterPro" id="IPR000182">
    <property type="entry name" value="GNAT_dom"/>
</dbReference>
<dbReference type="SUPFAM" id="SSF55729">
    <property type="entry name" value="Acyl-CoA N-acyltransferases (Nat)"/>
    <property type="match status" value="1"/>
</dbReference>
<keyword evidence="3" id="KW-1185">Reference proteome</keyword>